<proteinExistence type="predicted"/>
<dbReference type="Proteomes" id="UP000819052">
    <property type="component" value="Unassembled WGS sequence"/>
</dbReference>
<dbReference type="EMBL" id="VVIW01000018">
    <property type="protein sequence ID" value="NHZ43300.1"/>
    <property type="molecule type" value="Genomic_DNA"/>
</dbReference>
<feature type="signal peptide" evidence="1">
    <location>
        <begin position="1"/>
        <end position="25"/>
    </location>
</feature>
<gene>
    <name evidence="2" type="ORF">F1609_24435</name>
</gene>
<keyword evidence="1" id="KW-0732">Signal</keyword>
<evidence type="ECO:0000313" key="2">
    <source>
        <dbReference type="EMBL" id="NHZ43300.1"/>
    </source>
</evidence>
<sequence>MAILPSASLAWLAATLTLSCGAVLAQPRFADDLARFGIADSTWLTEPPRYYSGAAARITRPAAVGLGRDLRLSTGAWWGMANGKDGSYAVGGLTVMLGPDAASAAPLDMARLLAPFASSSLASSSSSSPSCMVPWLECSAFGSLEARMREQHAFLNGRHAGDDAMAGRRNFVRALSAGMRFNFPYTRTAQHGPWFLQLRVSRRSPEFKSTLPRPRRAGISLTMGTEF</sequence>
<protein>
    <recommendedName>
        <fullName evidence="4">Cellulose biosynthesis protein BcsS</fullName>
    </recommendedName>
</protein>
<name>A0ABX0MEC0_9BURK</name>
<accession>A0ABX0MEC0</accession>
<evidence type="ECO:0000256" key="1">
    <source>
        <dbReference type="SAM" id="SignalP"/>
    </source>
</evidence>
<organism evidence="2 3">
    <name type="scientific">Massilia aquatica</name>
    <dbReference type="NCBI Taxonomy" id="2609000"/>
    <lineage>
        <taxon>Bacteria</taxon>
        <taxon>Pseudomonadati</taxon>
        <taxon>Pseudomonadota</taxon>
        <taxon>Betaproteobacteria</taxon>
        <taxon>Burkholderiales</taxon>
        <taxon>Oxalobacteraceae</taxon>
        <taxon>Telluria group</taxon>
        <taxon>Massilia</taxon>
    </lineage>
</organism>
<evidence type="ECO:0000313" key="3">
    <source>
        <dbReference type="Proteomes" id="UP000819052"/>
    </source>
</evidence>
<keyword evidence="3" id="KW-1185">Reference proteome</keyword>
<evidence type="ECO:0008006" key="4">
    <source>
        <dbReference type="Google" id="ProtNLM"/>
    </source>
</evidence>
<reference evidence="2 3" key="1">
    <citation type="submission" date="2019-09" db="EMBL/GenBank/DDBJ databases">
        <title>Taxonomy of Antarctic Massilia spp.: description of Massilia rubra sp. nov., Massilia aquatica sp. nov., Massilia mucilaginosa sp. nov., Massilia frigida sp. nov. isolated from streams, lakes and regoliths.</title>
        <authorList>
            <person name="Holochova P."/>
            <person name="Sedlacek I."/>
            <person name="Kralova S."/>
            <person name="Maslanova I."/>
            <person name="Busse H.-J."/>
            <person name="Stankova E."/>
            <person name="Vrbovska V."/>
            <person name="Kovarovic V."/>
            <person name="Bartak M."/>
            <person name="Svec P."/>
            <person name="Pantucek R."/>
        </authorList>
    </citation>
    <scope>NUCLEOTIDE SEQUENCE [LARGE SCALE GENOMIC DNA]</scope>
    <source>
        <strain evidence="2 3">CCM 8693</strain>
    </source>
</reference>
<feature type="chain" id="PRO_5047111137" description="Cellulose biosynthesis protein BcsS" evidence="1">
    <location>
        <begin position="26"/>
        <end position="227"/>
    </location>
</feature>
<comment type="caution">
    <text evidence="2">The sequence shown here is derived from an EMBL/GenBank/DDBJ whole genome shotgun (WGS) entry which is preliminary data.</text>
</comment>
<dbReference type="RefSeq" id="WP_167079283.1">
    <property type="nucleotide sequence ID" value="NZ_VVIW01000018.1"/>
</dbReference>